<evidence type="ECO:0000256" key="2">
    <source>
        <dbReference type="SAM" id="Phobius"/>
    </source>
</evidence>
<keyword evidence="2" id="KW-0472">Membrane</keyword>
<feature type="compositionally biased region" description="Polar residues" evidence="1">
    <location>
        <begin position="48"/>
        <end position="69"/>
    </location>
</feature>
<evidence type="ECO:0000313" key="3">
    <source>
        <dbReference type="EMBL" id="BDZ56828.1"/>
    </source>
</evidence>
<sequence>MVMGFYIGIAIVLLVFLGLIAVVARRGGGAGGSKRNLSDGVSLGAEGSRTNGTQWRNAHQSRNASGGGV</sequence>
<feature type="region of interest" description="Disordered" evidence="1">
    <location>
        <begin position="27"/>
        <end position="69"/>
    </location>
</feature>
<reference evidence="4" key="1">
    <citation type="journal article" date="2019" name="Int. J. Syst. Evol. Microbiol.">
        <title>The Global Catalogue of Microorganisms (GCM) 10K type strain sequencing project: providing services to taxonomists for standard genome sequencing and annotation.</title>
        <authorList>
            <consortium name="The Broad Institute Genomics Platform"/>
            <consortium name="The Broad Institute Genome Sequencing Center for Infectious Disease"/>
            <person name="Wu L."/>
            <person name="Ma J."/>
        </authorList>
    </citation>
    <scope>NUCLEOTIDE SEQUENCE [LARGE SCALE GENOMIC DNA]</scope>
    <source>
        <strain evidence="4">NBRC 110608</strain>
    </source>
</reference>
<evidence type="ECO:0000256" key="1">
    <source>
        <dbReference type="SAM" id="MobiDB-lite"/>
    </source>
</evidence>
<gene>
    <name evidence="3" type="ORF">GCM10025872_04850</name>
</gene>
<dbReference type="Proteomes" id="UP001321421">
    <property type="component" value="Chromosome"/>
</dbReference>
<proteinExistence type="predicted"/>
<accession>A0ABN6YN10</accession>
<dbReference type="EMBL" id="AP027735">
    <property type="protein sequence ID" value="BDZ56828.1"/>
    <property type="molecule type" value="Genomic_DNA"/>
</dbReference>
<name>A0ABN6YN10_9MICO</name>
<organism evidence="3 4">
    <name type="scientific">Barrientosiimonas endolithica</name>
    <dbReference type="NCBI Taxonomy" id="1535208"/>
    <lineage>
        <taxon>Bacteria</taxon>
        <taxon>Bacillati</taxon>
        <taxon>Actinomycetota</taxon>
        <taxon>Actinomycetes</taxon>
        <taxon>Micrococcales</taxon>
        <taxon>Dermacoccaceae</taxon>
        <taxon>Barrientosiimonas</taxon>
    </lineage>
</organism>
<keyword evidence="2" id="KW-0812">Transmembrane</keyword>
<evidence type="ECO:0008006" key="5">
    <source>
        <dbReference type="Google" id="ProtNLM"/>
    </source>
</evidence>
<keyword evidence="4" id="KW-1185">Reference proteome</keyword>
<feature type="transmembrane region" description="Helical" evidence="2">
    <location>
        <begin position="6"/>
        <end position="24"/>
    </location>
</feature>
<protein>
    <recommendedName>
        <fullName evidence="5">Protein-export membrane protein SecG</fullName>
    </recommendedName>
</protein>
<evidence type="ECO:0000313" key="4">
    <source>
        <dbReference type="Proteomes" id="UP001321421"/>
    </source>
</evidence>
<keyword evidence="2" id="KW-1133">Transmembrane helix</keyword>